<name>A0ACC3MDX2_9PEZI</name>
<comment type="caution">
    <text evidence="1">The sequence shown here is derived from an EMBL/GenBank/DDBJ whole genome shotgun (WGS) entry which is preliminary data.</text>
</comment>
<organism evidence="1 2">
    <name type="scientific">Vermiconidia calcicola</name>
    <dbReference type="NCBI Taxonomy" id="1690605"/>
    <lineage>
        <taxon>Eukaryota</taxon>
        <taxon>Fungi</taxon>
        <taxon>Dikarya</taxon>
        <taxon>Ascomycota</taxon>
        <taxon>Pezizomycotina</taxon>
        <taxon>Dothideomycetes</taxon>
        <taxon>Dothideomycetidae</taxon>
        <taxon>Mycosphaerellales</taxon>
        <taxon>Extremaceae</taxon>
        <taxon>Vermiconidia</taxon>
    </lineage>
</organism>
<protein>
    <submittedName>
        <fullName evidence="1">Uncharacterized protein</fullName>
    </submittedName>
</protein>
<keyword evidence="2" id="KW-1185">Reference proteome</keyword>
<evidence type="ECO:0000313" key="2">
    <source>
        <dbReference type="Proteomes" id="UP001281147"/>
    </source>
</evidence>
<gene>
    <name evidence="1" type="ORF">LTR37_019510</name>
</gene>
<proteinExistence type="predicted"/>
<dbReference type="Proteomes" id="UP001281147">
    <property type="component" value="Unassembled WGS sequence"/>
</dbReference>
<evidence type="ECO:0000313" key="1">
    <source>
        <dbReference type="EMBL" id="KAK3686760.1"/>
    </source>
</evidence>
<dbReference type="EMBL" id="JAUTXU010000304">
    <property type="protein sequence ID" value="KAK3686760.1"/>
    <property type="molecule type" value="Genomic_DNA"/>
</dbReference>
<reference evidence="1" key="1">
    <citation type="submission" date="2023-07" db="EMBL/GenBank/DDBJ databases">
        <title>Black Yeasts Isolated from many extreme environments.</title>
        <authorList>
            <person name="Coleine C."/>
            <person name="Stajich J.E."/>
            <person name="Selbmann L."/>
        </authorList>
    </citation>
    <scope>NUCLEOTIDE SEQUENCE</scope>
    <source>
        <strain evidence="1">CCFEE 5714</strain>
    </source>
</reference>
<accession>A0ACC3MDX2</accession>
<sequence>MAPSKYLMRVLSQPTKTDEKKWEKWYLDEHLPHVVDAGVAHRGALFRAHNDFALTTKTPPQSGETKLHGVQLSHFDEQPTDKTFCATYQTDFEDYSQTEEIKNVPQTGETFGGEAFQPLAEWDVRVYELIQNYDPDNLGESETPYCLHVQNEPPDDEDYHKFYEEEHLDLLHKVPGYRRSQRYKLVRTLQGPEGVPRFMVIHEFEHLDALDGPELRHADSSPWVHKVFGNAKSVNVRGFRCVSSLGYKK</sequence>